<dbReference type="GO" id="GO:0052621">
    <property type="term" value="F:diguanylate cyclase activity"/>
    <property type="evidence" value="ECO:0007669"/>
    <property type="project" value="UniProtKB-EC"/>
</dbReference>
<name>A0ABV7DG31_9HYPH</name>
<keyword evidence="5" id="KW-0808">Transferase</keyword>
<dbReference type="PANTHER" id="PTHR45138">
    <property type="entry name" value="REGULATORY COMPONENTS OF SENSORY TRANSDUCTION SYSTEM"/>
    <property type="match status" value="1"/>
</dbReference>
<feature type="transmembrane region" description="Helical" evidence="3">
    <location>
        <begin position="122"/>
        <end position="141"/>
    </location>
</feature>
<dbReference type="PROSITE" id="PS50887">
    <property type="entry name" value="GGDEF"/>
    <property type="match status" value="1"/>
</dbReference>
<dbReference type="Gene3D" id="3.30.70.270">
    <property type="match status" value="1"/>
</dbReference>
<keyword evidence="3" id="KW-0812">Transmembrane</keyword>
<feature type="transmembrane region" description="Helical" evidence="3">
    <location>
        <begin position="92"/>
        <end position="110"/>
    </location>
</feature>
<feature type="transmembrane region" description="Helical" evidence="3">
    <location>
        <begin position="193"/>
        <end position="212"/>
    </location>
</feature>
<comment type="caution">
    <text evidence="5">The sequence shown here is derived from an EMBL/GenBank/DDBJ whole genome shotgun (WGS) entry which is preliminary data.</text>
</comment>
<organism evidence="5 6">
    <name type="scientific">Shinella pollutisoli</name>
    <dbReference type="NCBI Taxonomy" id="2250594"/>
    <lineage>
        <taxon>Bacteria</taxon>
        <taxon>Pseudomonadati</taxon>
        <taxon>Pseudomonadota</taxon>
        <taxon>Alphaproteobacteria</taxon>
        <taxon>Hyphomicrobiales</taxon>
        <taxon>Rhizobiaceae</taxon>
        <taxon>Shinella</taxon>
    </lineage>
</organism>
<evidence type="ECO:0000256" key="2">
    <source>
        <dbReference type="ARBA" id="ARBA00034247"/>
    </source>
</evidence>
<dbReference type="SMART" id="SM00267">
    <property type="entry name" value="GGDEF"/>
    <property type="match status" value="1"/>
</dbReference>
<feature type="transmembrane region" description="Helical" evidence="3">
    <location>
        <begin position="153"/>
        <end position="173"/>
    </location>
</feature>
<gene>
    <name evidence="5" type="ORF">ACFOHH_09965</name>
</gene>
<dbReference type="CDD" id="cd01949">
    <property type="entry name" value="GGDEF"/>
    <property type="match status" value="1"/>
</dbReference>
<dbReference type="Proteomes" id="UP001595377">
    <property type="component" value="Unassembled WGS sequence"/>
</dbReference>
<feature type="transmembrane region" description="Helical" evidence="3">
    <location>
        <begin position="6"/>
        <end position="26"/>
    </location>
</feature>
<dbReference type="SUPFAM" id="SSF55073">
    <property type="entry name" value="Nucleotide cyclase"/>
    <property type="match status" value="1"/>
</dbReference>
<keyword evidence="3" id="KW-1133">Transmembrane helix</keyword>
<evidence type="ECO:0000256" key="3">
    <source>
        <dbReference type="SAM" id="Phobius"/>
    </source>
</evidence>
<feature type="transmembrane region" description="Helical" evidence="3">
    <location>
        <begin position="63"/>
        <end position="83"/>
    </location>
</feature>
<dbReference type="EMBL" id="JBHRSP010000015">
    <property type="protein sequence ID" value="MFC3073429.1"/>
    <property type="molecule type" value="Genomic_DNA"/>
</dbReference>
<feature type="transmembrane region" description="Helical" evidence="3">
    <location>
        <begin position="33"/>
        <end position="57"/>
    </location>
</feature>
<keyword evidence="5" id="KW-0548">Nucleotidyltransferase</keyword>
<protein>
    <recommendedName>
        <fullName evidence="1">diguanylate cyclase</fullName>
        <ecNumber evidence="1">2.7.7.65</ecNumber>
    </recommendedName>
</protein>
<dbReference type="InterPro" id="IPR029787">
    <property type="entry name" value="Nucleotide_cyclase"/>
</dbReference>
<evidence type="ECO:0000256" key="1">
    <source>
        <dbReference type="ARBA" id="ARBA00012528"/>
    </source>
</evidence>
<accession>A0ABV7DG31</accession>
<sequence length="398" mass="42172">MHGATFLLIVNFSIGLSFAAAFVAFAGRSDVRLGYWCAGGFVAAATTVAIEAFAPYIPWERLTSFLSFTSFLLALTLIAAGLWRHYRPDGRLSGIGALFLLSILSHQAVIYDLPRDSILHAFAYQGSSVLMAAIAAAAPLASRRRRPIDRAVGCVLALCSVQFLFKAGLATAITTGQSVHTYIVSTYAHLSQTIGAILSLLLGLSLLCLVIVEAMGKAAAAAQIDALSGALTRKGFLEEGRNLLKAATPSAPCCFVMADLDHFKSVNDRFGHAAGDEVIQHFGGLLTRLASGQGVCGRLGGEEFAVLLERCDEGKARLFPQALMSAMAQHEFRLLPAGSRVTASFGAVVCHGGGTLDEAMRVADNALYAAKRDGRDCCRFHEIETASATDPQALVASR</sequence>
<dbReference type="InterPro" id="IPR043128">
    <property type="entry name" value="Rev_trsase/Diguanyl_cyclase"/>
</dbReference>
<evidence type="ECO:0000259" key="4">
    <source>
        <dbReference type="PROSITE" id="PS50887"/>
    </source>
</evidence>
<dbReference type="EC" id="2.7.7.65" evidence="1"/>
<dbReference type="InterPro" id="IPR000160">
    <property type="entry name" value="GGDEF_dom"/>
</dbReference>
<dbReference type="PANTHER" id="PTHR45138:SF9">
    <property type="entry name" value="DIGUANYLATE CYCLASE DGCM-RELATED"/>
    <property type="match status" value="1"/>
</dbReference>
<keyword evidence="6" id="KW-1185">Reference proteome</keyword>
<keyword evidence="3" id="KW-0472">Membrane</keyword>
<evidence type="ECO:0000313" key="5">
    <source>
        <dbReference type="EMBL" id="MFC3073429.1"/>
    </source>
</evidence>
<dbReference type="InterPro" id="IPR050469">
    <property type="entry name" value="Diguanylate_Cyclase"/>
</dbReference>
<comment type="catalytic activity">
    <reaction evidence="2">
        <text>2 GTP = 3',3'-c-di-GMP + 2 diphosphate</text>
        <dbReference type="Rhea" id="RHEA:24898"/>
        <dbReference type="ChEBI" id="CHEBI:33019"/>
        <dbReference type="ChEBI" id="CHEBI:37565"/>
        <dbReference type="ChEBI" id="CHEBI:58805"/>
        <dbReference type="EC" id="2.7.7.65"/>
    </reaction>
</comment>
<dbReference type="NCBIfam" id="TIGR00254">
    <property type="entry name" value="GGDEF"/>
    <property type="match status" value="1"/>
</dbReference>
<dbReference type="Pfam" id="PF00990">
    <property type="entry name" value="GGDEF"/>
    <property type="match status" value="1"/>
</dbReference>
<dbReference type="RefSeq" id="WP_257317355.1">
    <property type="nucleotide sequence ID" value="NZ_JANFDG010000028.1"/>
</dbReference>
<evidence type="ECO:0000313" key="6">
    <source>
        <dbReference type="Proteomes" id="UP001595377"/>
    </source>
</evidence>
<feature type="domain" description="GGDEF" evidence="4">
    <location>
        <begin position="251"/>
        <end position="383"/>
    </location>
</feature>
<reference evidence="6" key="1">
    <citation type="journal article" date="2019" name="Int. J. Syst. Evol. Microbiol.">
        <title>The Global Catalogue of Microorganisms (GCM) 10K type strain sequencing project: providing services to taxonomists for standard genome sequencing and annotation.</title>
        <authorList>
            <consortium name="The Broad Institute Genomics Platform"/>
            <consortium name="The Broad Institute Genome Sequencing Center for Infectious Disease"/>
            <person name="Wu L."/>
            <person name="Ma J."/>
        </authorList>
    </citation>
    <scope>NUCLEOTIDE SEQUENCE [LARGE SCALE GENOMIC DNA]</scope>
    <source>
        <strain evidence="6">KCTC 52677</strain>
    </source>
</reference>
<proteinExistence type="predicted"/>